<feature type="compositionally biased region" description="Acidic residues" evidence="1">
    <location>
        <begin position="1"/>
        <end position="26"/>
    </location>
</feature>
<proteinExistence type="predicted"/>
<name>A0A5J4W2F4_9EUKA</name>
<sequence length="118" mass="13866">MELEEDAVGVLDTLDEDDDEDEDEDEGARTGYEFEADYVFQEQQVNQVEGCKFAVEDYDAEIIAMIEQMEQKGMMEDYELMEINNNQSGFVKEFEELMELEELRELVELEEQMEHNGK</sequence>
<dbReference type="Proteomes" id="UP000324800">
    <property type="component" value="Unassembled WGS sequence"/>
</dbReference>
<accession>A0A5J4W2F4</accession>
<evidence type="ECO:0000313" key="3">
    <source>
        <dbReference type="Proteomes" id="UP000324800"/>
    </source>
</evidence>
<feature type="region of interest" description="Disordered" evidence="1">
    <location>
        <begin position="1"/>
        <end position="31"/>
    </location>
</feature>
<evidence type="ECO:0000313" key="2">
    <source>
        <dbReference type="EMBL" id="KAA6389087.1"/>
    </source>
</evidence>
<dbReference type="EMBL" id="SNRW01003718">
    <property type="protein sequence ID" value="KAA6389087.1"/>
    <property type="molecule type" value="Genomic_DNA"/>
</dbReference>
<protein>
    <submittedName>
        <fullName evidence="2">Uncharacterized protein</fullName>
    </submittedName>
</protein>
<organism evidence="2 3">
    <name type="scientific">Streblomastix strix</name>
    <dbReference type="NCBI Taxonomy" id="222440"/>
    <lineage>
        <taxon>Eukaryota</taxon>
        <taxon>Metamonada</taxon>
        <taxon>Preaxostyla</taxon>
        <taxon>Oxymonadida</taxon>
        <taxon>Streblomastigidae</taxon>
        <taxon>Streblomastix</taxon>
    </lineage>
</organism>
<reference evidence="2 3" key="1">
    <citation type="submission" date="2019-03" db="EMBL/GenBank/DDBJ databases">
        <title>Single cell metagenomics reveals metabolic interactions within the superorganism composed of flagellate Streblomastix strix and complex community of Bacteroidetes bacteria on its surface.</title>
        <authorList>
            <person name="Treitli S.C."/>
            <person name="Kolisko M."/>
            <person name="Husnik F."/>
            <person name="Keeling P."/>
            <person name="Hampl V."/>
        </authorList>
    </citation>
    <scope>NUCLEOTIDE SEQUENCE [LARGE SCALE GENOMIC DNA]</scope>
    <source>
        <strain evidence="2">ST1C</strain>
    </source>
</reference>
<comment type="caution">
    <text evidence="2">The sequence shown here is derived from an EMBL/GenBank/DDBJ whole genome shotgun (WGS) entry which is preliminary data.</text>
</comment>
<evidence type="ECO:0000256" key="1">
    <source>
        <dbReference type="SAM" id="MobiDB-lite"/>
    </source>
</evidence>
<dbReference type="AlphaFoldDB" id="A0A5J4W2F4"/>
<gene>
    <name evidence="2" type="ORF">EZS28_015386</name>
</gene>